<keyword evidence="9" id="KW-0812">Transmembrane</keyword>
<dbReference type="PANTHER" id="PTHR24421">
    <property type="entry name" value="NITRATE/NITRITE SENSOR PROTEIN NARX-RELATED"/>
    <property type="match status" value="1"/>
</dbReference>
<keyword evidence="4" id="KW-0808">Transferase</keyword>
<dbReference type="PANTHER" id="PTHR24421:SF10">
    <property type="entry name" value="NITRATE_NITRITE SENSOR PROTEIN NARQ"/>
    <property type="match status" value="1"/>
</dbReference>
<evidence type="ECO:0000256" key="7">
    <source>
        <dbReference type="ARBA" id="ARBA00022840"/>
    </source>
</evidence>
<keyword evidence="9" id="KW-0472">Membrane</keyword>
<feature type="transmembrane region" description="Helical" evidence="9">
    <location>
        <begin position="31"/>
        <end position="54"/>
    </location>
</feature>
<keyword evidence="9" id="KW-1133">Transmembrane helix</keyword>
<sequence length="436" mass="46690">MSSGITHTETRARALRSVLAGPWGRRAWRDLGFTVLSAGLNLLPLLVMALPWILFPPISFLAVLTCAFVSVAAAVALCPWLTVLRRGCFYEVLGVRIPKPPTIERSPESSGGVWSALRDHLRSPRTWRQACYHLVVGPAVNLLGLLGALAWGAALTYLATSAVFWVLVHVFGMTERLVWAGAELWIVLLCAILVYLGPWIVSVAVRVDARAASELLGPSRAEQLAQRVAKLTESRAGALDAADVERRRIERDLHDGAQQRLVSLAMNLGLARATLADELSEPARRALQEAHEEAKEALTELRELVRGLHPVVLEDRGLDAALSGIAARSPVPVRLTVDVPRRVSSTVEAVGYFIVSEALANANKHARATAVQVDVRLDGTVLRITVTDDGIGGAQASRGTGLTGLAQRAASVDGSFGISSPLGGPTTIKVDLPCEP</sequence>
<evidence type="ECO:0000256" key="9">
    <source>
        <dbReference type="SAM" id="Phobius"/>
    </source>
</evidence>
<dbReference type="CDD" id="cd16917">
    <property type="entry name" value="HATPase_UhpB-NarQ-NarX-like"/>
    <property type="match status" value="1"/>
</dbReference>
<evidence type="ECO:0000256" key="8">
    <source>
        <dbReference type="ARBA" id="ARBA00023012"/>
    </source>
</evidence>
<dbReference type="RefSeq" id="WP_212516870.1">
    <property type="nucleotide sequence ID" value="NZ_JAGSOH010000008.1"/>
</dbReference>
<feature type="transmembrane region" description="Helical" evidence="9">
    <location>
        <begin position="60"/>
        <end position="83"/>
    </location>
</feature>
<dbReference type="GO" id="GO:0005524">
    <property type="term" value="F:ATP binding"/>
    <property type="evidence" value="ECO:0007669"/>
    <property type="project" value="UniProtKB-KW"/>
</dbReference>
<evidence type="ECO:0000256" key="5">
    <source>
        <dbReference type="ARBA" id="ARBA00022741"/>
    </source>
</evidence>
<reference evidence="11" key="1">
    <citation type="submission" date="2021-04" db="EMBL/GenBank/DDBJ databases">
        <title>Genome based classification of Actinospica acidithermotolerans sp. nov., an actinobacterium isolated from an Indonesian hot spring.</title>
        <authorList>
            <person name="Kusuma A.B."/>
            <person name="Putra K.E."/>
            <person name="Nafisah S."/>
            <person name="Loh J."/>
            <person name="Nouioui I."/>
            <person name="Goodfellow M."/>
        </authorList>
    </citation>
    <scope>NUCLEOTIDE SEQUENCE</scope>
    <source>
        <strain evidence="11">MGRD01-02</strain>
    </source>
</reference>
<dbReference type="Pfam" id="PF07730">
    <property type="entry name" value="HisKA_3"/>
    <property type="match status" value="1"/>
</dbReference>
<dbReference type="InterPro" id="IPR050482">
    <property type="entry name" value="Sensor_HK_TwoCompSys"/>
</dbReference>
<name>A0A941IHH3_9ACTN</name>
<evidence type="ECO:0000313" key="11">
    <source>
        <dbReference type="EMBL" id="MBR7825717.1"/>
    </source>
</evidence>
<dbReference type="InterPro" id="IPR011712">
    <property type="entry name" value="Sig_transdc_His_kin_sub3_dim/P"/>
</dbReference>
<keyword evidence="12" id="KW-1185">Reference proteome</keyword>
<dbReference type="AlphaFoldDB" id="A0A941IHH3"/>
<feature type="domain" description="Histidine kinase/HSP90-like ATPase" evidence="10">
    <location>
        <begin position="346"/>
        <end position="436"/>
    </location>
</feature>
<organism evidence="11 12">
    <name type="scientific">Actinospica acidithermotolerans</name>
    <dbReference type="NCBI Taxonomy" id="2828514"/>
    <lineage>
        <taxon>Bacteria</taxon>
        <taxon>Bacillati</taxon>
        <taxon>Actinomycetota</taxon>
        <taxon>Actinomycetes</taxon>
        <taxon>Catenulisporales</taxon>
        <taxon>Actinospicaceae</taxon>
        <taxon>Actinospica</taxon>
    </lineage>
</organism>
<dbReference type="Gene3D" id="1.20.5.1930">
    <property type="match status" value="1"/>
</dbReference>
<protein>
    <recommendedName>
        <fullName evidence="2">histidine kinase</fullName>
        <ecNumber evidence="2">2.7.13.3</ecNumber>
    </recommendedName>
</protein>
<accession>A0A941IHH3</accession>
<dbReference type="SMART" id="SM00387">
    <property type="entry name" value="HATPase_c"/>
    <property type="match status" value="1"/>
</dbReference>
<comment type="catalytic activity">
    <reaction evidence="1">
        <text>ATP + protein L-histidine = ADP + protein N-phospho-L-histidine.</text>
        <dbReference type="EC" id="2.7.13.3"/>
    </reaction>
</comment>
<feature type="transmembrane region" description="Helical" evidence="9">
    <location>
        <begin position="155"/>
        <end position="172"/>
    </location>
</feature>
<evidence type="ECO:0000256" key="1">
    <source>
        <dbReference type="ARBA" id="ARBA00000085"/>
    </source>
</evidence>
<dbReference type="InterPro" id="IPR025828">
    <property type="entry name" value="Put_sensor_dom"/>
</dbReference>
<feature type="transmembrane region" description="Helical" evidence="9">
    <location>
        <begin position="130"/>
        <end position="149"/>
    </location>
</feature>
<dbReference type="Proteomes" id="UP000676325">
    <property type="component" value="Unassembled WGS sequence"/>
</dbReference>
<evidence type="ECO:0000256" key="4">
    <source>
        <dbReference type="ARBA" id="ARBA00022679"/>
    </source>
</evidence>
<keyword evidence="7" id="KW-0067">ATP-binding</keyword>
<evidence type="ECO:0000256" key="2">
    <source>
        <dbReference type="ARBA" id="ARBA00012438"/>
    </source>
</evidence>
<feature type="transmembrane region" description="Helical" evidence="9">
    <location>
        <begin position="184"/>
        <end position="205"/>
    </location>
</feature>
<dbReference type="EC" id="2.7.13.3" evidence="2"/>
<dbReference type="EMBL" id="JAGSOH010000008">
    <property type="protein sequence ID" value="MBR7825717.1"/>
    <property type="molecule type" value="Genomic_DNA"/>
</dbReference>
<gene>
    <name evidence="11" type="ORF">KDK95_05310</name>
</gene>
<keyword evidence="5" id="KW-0547">Nucleotide-binding</keyword>
<dbReference type="InterPro" id="IPR036890">
    <property type="entry name" value="HATPase_C_sf"/>
</dbReference>
<dbReference type="GO" id="GO:0016020">
    <property type="term" value="C:membrane"/>
    <property type="evidence" value="ECO:0007669"/>
    <property type="project" value="InterPro"/>
</dbReference>
<evidence type="ECO:0000256" key="6">
    <source>
        <dbReference type="ARBA" id="ARBA00022777"/>
    </source>
</evidence>
<keyword evidence="3" id="KW-0597">Phosphoprotein</keyword>
<dbReference type="SUPFAM" id="SSF55874">
    <property type="entry name" value="ATPase domain of HSP90 chaperone/DNA topoisomerase II/histidine kinase"/>
    <property type="match status" value="1"/>
</dbReference>
<dbReference type="GO" id="GO:0046983">
    <property type="term" value="F:protein dimerization activity"/>
    <property type="evidence" value="ECO:0007669"/>
    <property type="project" value="InterPro"/>
</dbReference>
<dbReference type="InterPro" id="IPR003594">
    <property type="entry name" value="HATPase_dom"/>
</dbReference>
<keyword evidence="8" id="KW-0902">Two-component regulatory system</keyword>
<dbReference type="Gene3D" id="3.30.565.10">
    <property type="entry name" value="Histidine kinase-like ATPase, C-terminal domain"/>
    <property type="match status" value="1"/>
</dbReference>
<dbReference type="Pfam" id="PF02518">
    <property type="entry name" value="HATPase_c"/>
    <property type="match status" value="1"/>
</dbReference>
<evidence type="ECO:0000259" key="10">
    <source>
        <dbReference type="SMART" id="SM00387"/>
    </source>
</evidence>
<dbReference type="Pfam" id="PF13796">
    <property type="entry name" value="Sensor"/>
    <property type="match status" value="1"/>
</dbReference>
<comment type="caution">
    <text evidence="11">The sequence shown here is derived from an EMBL/GenBank/DDBJ whole genome shotgun (WGS) entry which is preliminary data.</text>
</comment>
<dbReference type="GO" id="GO:0000155">
    <property type="term" value="F:phosphorelay sensor kinase activity"/>
    <property type="evidence" value="ECO:0007669"/>
    <property type="project" value="InterPro"/>
</dbReference>
<evidence type="ECO:0000313" key="12">
    <source>
        <dbReference type="Proteomes" id="UP000676325"/>
    </source>
</evidence>
<proteinExistence type="predicted"/>
<evidence type="ECO:0000256" key="3">
    <source>
        <dbReference type="ARBA" id="ARBA00022553"/>
    </source>
</evidence>
<keyword evidence="6" id="KW-0418">Kinase</keyword>